<organism evidence="2 3">
    <name type="scientific">Natrinema thermotolerans</name>
    <dbReference type="NCBI Taxonomy" id="121872"/>
    <lineage>
        <taxon>Archaea</taxon>
        <taxon>Methanobacteriati</taxon>
        <taxon>Methanobacteriota</taxon>
        <taxon>Stenosarchaea group</taxon>
        <taxon>Halobacteria</taxon>
        <taxon>Halobacteriales</taxon>
        <taxon>Natrialbaceae</taxon>
        <taxon>Natrinema</taxon>
    </lineage>
</organism>
<protein>
    <recommendedName>
        <fullName evidence="4">Enolase</fullName>
    </recommendedName>
</protein>
<dbReference type="InterPro" id="IPR029017">
    <property type="entry name" value="Enolase-like_N"/>
</dbReference>
<dbReference type="SUPFAM" id="SSF51604">
    <property type="entry name" value="Enolase C-terminal domain-like"/>
    <property type="match status" value="1"/>
</dbReference>
<feature type="compositionally biased region" description="Basic and acidic residues" evidence="1">
    <location>
        <begin position="358"/>
        <end position="367"/>
    </location>
</feature>
<gene>
    <name evidence="2" type="ORF">NP511_12475</name>
</gene>
<evidence type="ECO:0000256" key="1">
    <source>
        <dbReference type="SAM" id="MobiDB-lite"/>
    </source>
</evidence>
<evidence type="ECO:0000313" key="3">
    <source>
        <dbReference type="Proteomes" id="UP001224926"/>
    </source>
</evidence>
<proteinExistence type="predicted"/>
<name>A0AAF0T468_9EURY</name>
<sequence>MEYDRIADLSLSIDDVSTARLERETTSDFTRVTTVISLSGPTPDGDGTVTGRGEDVTYETADHDRLAETGLPDLTGEYTFDSFADRLDDLDLFPGGAPDREVFRNYRRWGLESAALDLALRQAETDLGSVLDRSLDPVRFVASTRLGDPPTADRLAGLRDRIPDLEFKLDPTPEWDAGLVDAIDETVGTDAVRILDLKGHYEGTDVDVPADPELYERVLESFPEAVIEDPDLTDETRPLFDDPEVRARVSWDAPIHGVADVEALPWEPDWLNIKPSRFGSLESLCETLRYCDDRDIRCYGGGQFELGVGRAQLQTLAAVGYPDGPNDIAPRAYNDPGVADGLPASPRPMPSGSAQRSTAERALDRSTLESPTGRPATLYSCDRNRRCPGWTGWM</sequence>
<evidence type="ECO:0008006" key="4">
    <source>
        <dbReference type="Google" id="ProtNLM"/>
    </source>
</evidence>
<reference evidence="2 3" key="1">
    <citation type="submission" date="2022-07" db="EMBL/GenBank/DDBJ databases">
        <title>Two temperate virus in Haloterrigena jeotgali A29.</title>
        <authorList>
            <person name="Deng X."/>
        </authorList>
    </citation>
    <scope>NUCLEOTIDE SEQUENCE [LARGE SCALE GENOMIC DNA]</scope>
    <source>
        <strain evidence="2 3">A29</strain>
    </source>
</reference>
<dbReference type="EMBL" id="CP101873">
    <property type="protein sequence ID" value="WMT06199.1"/>
    <property type="molecule type" value="Genomic_DNA"/>
</dbReference>
<dbReference type="AlphaFoldDB" id="A0AAF0T468"/>
<dbReference type="Proteomes" id="UP001224926">
    <property type="component" value="Chromosome"/>
</dbReference>
<dbReference type="GeneID" id="84214770"/>
<dbReference type="RefSeq" id="WP_233274339.1">
    <property type="nucleotide sequence ID" value="NZ_CP101873.1"/>
</dbReference>
<keyword evidence="3" id="KW-1185">Reference proteome</keyword>
<dbReference type="Gene3D" id="3.20.20.120">
    <property type="entry name" value="Enolase-like C-terminal domain"/>
    <property type="match status" value="1"/>
</dbReference>
<dbReference type="Gene3D" id="3.30.390.10">
    <property type="entry name" value="Enolase-like, N-terminal domain"/>
    <property type="match status" value="1"/>
</dbReference>
<accession>A0AAF0T468</accession>
<evidence type="ECO:0000313" key="2">
    <source>
        <dbReference type="EMBL" id="WMT06199.1"/>
    </source>
</evidence>
<feature type="region of interest" description="Disordered" evidence="1">
    <location>
        <begin position="327"/>
        <end position="376"/>
    </location>
</feature>
<dbReference type="InterPro" id="IPR036849">
    <property type="entry name" value="Enolase-like_C_sf"/>
</dbReference>